<evidence type="ECO:0000256" key="4">
    <source>
        <dbReference type="ARBA" id="ARBA00022475"/>
    </source>
</evidence>
<gene>
    <name evidence="8" type="ORF">DES45_101488</name>
</gene>
<evidence type="ECO:0000256" key="6">
    <source>
        <dbReference type="ARBA" id="ARBA00025321"/>
    </source>
</evidence>
<evidence type="ECO:0000256" key="7">
    <source>
        <dbReference type="SAM" id="SignalP"/>
    </source>
</evidence>
<keyword evidence="4" id="KW-1003">Cell membrane</keyword>
<evidence type="ECO:0000256" key="2">
    <source>
        <dbReference type="ARBA" id="ARBA00010270"/>
    </source>
</evidence>
<evidence type="ECO:0000256" key="5">
    <source>
        <dbReference type="ARBA" id="ARBA00022734"/>
    </source>
</evidence>
<feature type="signal peptide" evidence="7">
    <location>
        <begin position="1"/>
        <end position="21"/>
    </location>
</feature>
<evidence type="ECO:0000256" key="3">
    <source>
        <dbReference type="ARBA" id="ARBA00020552"/>
    </source>
</evidence>
<keyword evidence="7" id="KW-0732">Signal</keyword>
<evidence type="ECO:0000256" key="1">
    <source>
        <dbReference type="ARBA" id="ARBA00004167"/>
    </source>
</evidence>
<sequence>MRKMLMAVVASAAFGSVGLMAAPASAQTQAAPVSDVVSALKNGQLQTDYSQYYRRGGYYRGGPRYYGRPYAYGRPYYGRPYGYYRRDRGNALAAGAVGLATGAIIGGALAQSQAQAAPVYVAPNQGSVAYCSQRFKSYDPASGTYLGYDGLRHPCP</sequence>
<keyword evidence="9" id="KW-1185">Reference proteome</keyword>
<dbReference type="InterPro" id="IPR012413">
    <property type="entry name" value="BA14K"/>
</dbReference>
<comment type="function">
    <text evidence="6">Has immunoglobulin-binding and hemagglutination properties, and can bind to mannose. Essential for virulence. May be involved in LPS biosynthesis or polysaccharide transport.</text>
</comment>
<dbReference type="GO" id="GO:0016020">
    <property type="term" value="C:membrane"/>
    <property type="evidence" value="ECO:0007669"/>
    <property type="project" value="UniProtKB-SubCell"/>
</dbReference>
<comment type="caution">
    <text evidence="8">The sequence shown here is derived from an EMBL/GenBank/DDBJ whole genome shotgun (WGS) entry which is preliminary data.</text>
</comment>
<organism evidence="8 9">
    <name type="scientific">Microvirga subterranea</name>
    <dbReference type="NCBI Taxonomy" id="186651"/>
    <lineage>
        <taxon>Bacteria</taxon>
        <taxon>Pseudomonadati</taxon>
        <taxon>Pseudomonadota</taxon>
        <taxon>Alphaproteobacteria</taxon>
        <taxon>Hyphomicrobiales</taxon>
        <taxon>Methylobacteriaceae</taxon>
        <taxon>Microvirga</taxon>
    </lineage>
</organism>
<evidence type="ECO:0000313" key="8">
    <source>
        <dbReference type="EMBL" id="RDI62220.1"/>
    </source>
</evidence>
<comment type="similarity">
    <text evidence="2">Belongs to the BA14k family.</text>
</comment>
<dbReference type="AlphaFoldDB" id="A0A370HV83"/>
<protein>
    <recommendedName>
        <fullName evidence="3">Lectin-like protein BA14k</fullName>
    </recommendedName>
</protein>
<reference evidence="8 9" key="1">
    <citation type="submission" date="2018-07" db="EMBL/GenBank/DDBJ databases">
        <title>Genomic Encyclopedia of Type Strains, Phase IV (KMG-IV): sequencing the most valuable type-strain genomes for metagenomic binning, comparative biology and taxonomic classification.</title>
        <authorList>
            <person name="Goeker M."/>
        </authorList>
    </citation>
    <scope>NUCLEOTIDE SEQUENCE [LARGE SCALE GENOMIC DNA]</scope>
    <source>
        <strain evidence="8 9">DSM 14364</strain>
    </source>
</reference>
<evidence type="ECO:0000313" key="9">
    <source>
        <dbReference type="Proteomes" id="UP000254925"/>
    </source>
</evidence>
<keyword evidence="5" id="KW-0430">Lectin</keyword>
<proteinExistence type="inferred from homology"/>
<accession>A0A370HV83</accession>
<name>A0A370HV83_9HYPH</name>
<keyword evidence="4" id="KW-0472">Membrane</keyword>
<dbReference type="Proteomes" id="UP000254925">
    <property type="component" value="Unassembled WGS sequence"/>
</dbReference>
<dbReference type="Pfam" id="PF07886">
    <property type="entry name" value="BA14K"/>
    <property type="match status" value="1"/>
</dbReference>
<dbReference type="RefSeq" id="WP_425374250.1">
    <property type="nucleotide sequence ID" value="NZ_QQBB01000001.1"/>
</dbReference>
<comment type="subcellular location">
    <subcellularLocation>
        <location evidence="1">Membrane</location>
        <topology evidence="1">Single-pass membrane protein</topology>
    </subcellularLocation>
</comment>
<dbReference type="EMBL" id="QQBB01000001">
    <property type="protein sequence ID" value="RDI62220.1"/>
    <property type="molecule type" value="Genomic_DNA"/>
</dbReference>
<dbReference type="GO" id="GO:0030246">
    <property type="term" value="F:carbohydrate binding"/>
    <property type="evidence" value="ECO:0007669"/>
    <property type="project" value="UniProtKB-KW"/>
</dbReference>
<feature type="chain" id="PRO_5016605455" description="Lectin-like protein BA14k" evidence="7">
    <location>
        <begin position="22"/>
        <end position="156"/>
    </location>
</feature>